<name>A0A1F6E1I7_9BACT</name>
<keyword evidence="1" id="KW-0732">Signal</keyword>
<dbReference type="AlphaFoldDB" id="A0A1F6E1I7"/>
<sequence length="158" mass="17788">MKYFFIGIGALVALALGATLFTSPSDQSGPSDPNILAVGGMHWHPSIRIFVKGEEVEIPQNVGIGAVHQPMHTHDDLPIIHLEFPAIVRKDDIRLGRFFEIWGRNMRSFGEDMLPSDERGSTEASGLNVRMTVNGKENIEHENYVMRDKDVIELHYDY</sequence>
<organism evidence="2 3">
    <name type="scientific">Candidatus Kaiserbacteria bacterium RIFCSPHIGHO2_02_FULL_59_21</name>
    <dbReference type="NCBI Taxonomy" id="1798500"/>
    <lineage>
        <taxon>Bacteria</taxon>
        <taxon>Candidatus Kaiseribacteriota</taxon>
    </lineage>
</organism>
<dbReference type="Proteomes" id="UP000178572">
    <property type="component" value="Unassembled WGS sequence"/>
</dbReference>
<dbReference type="STRING" id="1798500.A3C21_01525"/>
<comment type="caution">
    <text evidence="2">The sequence shown here is derived from an EMBL/GenBank/DDBJ whole genome shotgun (WGS) entry which is preliminary data.</text>
</comment>
<evidence type="ECO:0000313" key="3">
    <source>
        <dbReference type="Proteomes" id="UP000178572"/>
    </source>
</evidence>
<proteinExistence type="predicted"/>
<accession>A0A1F6E1I7</accession>
<evidence type="ECO:0000256" key="1">
    <source>
        <dbReference type="SAM" id="SignalP"/>
    </source>
</evidence>
<protein>
    <submittedName>
        <fullName evidence="2">Uncharacterized protein</fullName>
    </submittedName>
</protein>
<evidence type="ECO:0000313" key="2">
    <source>
        <dbReference type="EMBL" id="OGG67549.1"/>
    </source>
</evidence>
<feature type="signal peptide" evidence="1">
    <location>
        <begin position="1"/>
        <end position="28"/>
    </location>
</feature>
<dbReference type="EMBL" id="MFLN01000005">
    <property type="protein sequence ID" value="OGG67549.1"/>
    <property type="molecule type" value="Genomic_DNA"/>
</dbReference>
<feature type="chain" id="PRO_5009524027" evidence="1">
    <location>
        <begin position="29"/>
        <end position="158"/>
    </location>
</feature>
<reference evidence="2 3" key="1">
    <citation type="journal article" date="2016" name="Nat. Commun.">
        <title>Thousands of microbial genomes shed light on interconnected biogeochemical processes in an aquifer system.</title>
        <authorList>
            <person name="Anantharaman K."/>
            <person name="Brown C.T."/>
            <person name="Hug L.A."/>
            <person name="Sharon I."/>
            <person name="Castelle C.J."/>
            <person name="Probst A.J."/>
            <person name="Thomas B.C."/>
            <person name="Singh A."/>
            <person name="Wilkins M.J."/>
            <person name="Karaoz U."/>
            <person name="Brodie E.L."/>
            <person name="Williams K.H."/>
            <person name="Hubbard S.S."/>
            <person name="Banfield J.F."/>
        </authorList>
    </citation>
    <scope>NUCLEOTIDE SEQUENCE [LARGE SCALE GENOMIC DNA]</scope>
</reference>
<gene>
    <name evidence="2" type="ORF">A3C21_01525</name>
</gene>